<dbReference type="PRINTS" id="PR01790">
    <property type="entry name" value="SMP30FAMILY"/>
</dbReference>
<keyword evidence="4" id="KW-1185">Reference proteome</keyword>
<comment type="similarity">
    <text evidence="1">Belongs to the SMP-30/CGR1 family.</text>
</comment>
<gene>
    <name evidence="3" type="ORF">KDL28_26790</name>
</gene>
<name>A0ABT1A771_9PSEU</name>
<proteinExistence type="inferred from homology"/>
<dbReference type="PANTHER" id="PTHR10907">
    <property type="entry name" value="REGUCALCIN"/>
    <property type="match status" value="1"/>
</dbReference>
<dbReference type="SUPFAM" id="SSF63829">
    <property type="entry name" value="Calcium-dependent phosphotriesterase"/>
    <property type="match status" value="1"/>
</dbReference>
<dbReference type="InterPro" id="IPR011042">
    <property type="entry name" value="6-blade_b-propeller_TolB-like"/>
</dbReference>
<comment type="caution">
    <text evidence="3">The sequence shown here is derived from an EMBL/GenBank/DDBJ whole genome shotgun (WGS) entry which is preliminary data.</text>
</comment>
<dbReference type="InterPro" id="IPR005511">
    <property type="entry name" value="SMP-30"/>
</dbReference>
<evidence type="ECO:0000313" key="3">
    <source>
        <dbReference type="EMBL" id="MCO1658679.1"/>
    </source>
</evidence>
<evidence type="ECO:0000313" key="4">
    <source>
        <dbReference type="Proteomes" id="UP001165283"/>
    </source>
</evidence>
<sequence>MLAGGWTTLPGERFALGEGSRLVPGPDGDRVVMVDIPTGRLLVTDPRQVLADLDVPLGAVAPLADGSGWLAAAGTGIAVLGADGAVEWVDRPEDGAPVAMRMNDGVADPSGRFWAGSMAADQSSGSGAGAGSLYRVDPDGSVHRVLDGLTIPNGPAFSADGTLMYLAESTAGVIHRARVDPATGALGPLEEFARVGDGSPDGMTVDAEGCVWSAVHGGGRVDRYTAEGVLLESLRLPAAQPTSVCLTAEPPHAVLVTSAATGLPHPGDADGAVLVAPVRVAGRRADTAARPGG</sequence>
<dbReference type="PANTHER" id="PTHR10907:SF47">
    <property type="entry name" value="REGUCALCIN"/>
    <property type="match status" value="1"/>
</dbReference>
<evidence type="ECO:0000259" key="2">
    <source>
        <dbReference type="Pfam" id="PF08450"/>
    </source>
</evidence>
<evidence type="ECO:0000256" key="1">
    <source>
        <dbReference type="ARBA" id="ARBA00008853"/>
    </source>
</evidence>
<dbReference type="Gene3D" id="2.120.10.30">
    <property type="entry name" value="TolB, C-terminal domain"/>
    <property type="match status" value="1"/>
</dbReference>
<accession>A0ABT1A771</accession>
<dbReference type="Proteomes" id="UP001165283">
    <property type="component" value="Unassembled WGS sequence"/>
</dbReference>
<reference evidence="3" key="1">
    <citation type="submission" date="2021-04" db="EMBL/GenBank/DDBJ databases">
        <title>Pseudonocardia sp. nov., isolated from sandy soil of mangrove forest.</title>
        <authorList>
            <person name="Zan Z."/>
            <person name="Huang R."/>
            <person name="Liu W."/>
        </authorList>
    </citation>
    <scope>NUCLEOTIDE SEQUENCE</scope>
    <source>
        <strain evidence="3">S2-4</strain>
    </source>
</reference>
<dbReference type="EMBL" id="JAGSOV010000057">
    <property type="protein sequence ID" value="MCO1658679.1"/>
    <property type="molecule type" value="Genomic_DNA"/>
</dbReference>
<feature type="domain" description="SMP-30/Gluconolactonase/LRE-like region" evidence="2">
    <location>
        <begin position="26"/>
        <end position="259"/>
    </location>
</feature>
<organism evidence="3 4">
    <name type="scientific">Pseudonocardia humida</name>
    <dbReference type="NCBI Taxonomy" id="2800819"/>
    <lineage>
        <taxon>Bacteria</taxon>
        <taxon>Bacillati</taxon>
        <taxon>Actinomycetota</taxon>
        <taxon>Actinomycetes</taxon>
        <taxon>Pseudonocardiales</taxon>
        <taxon>Pseudonocardiaceae</taxon>
        <taxon>Pseudonocardia</taxon>
    </lineage>
</organism>
<dbReference type="Pfam" id="PF08450">
    <property type="entry name" value="SGL"/>
    <property type="match status" value="1"/>
</dbReference>
<dbReference type="InterPro" id="IPR013658">
    <property type="entry name" value="SGL"/>
</dbReference>
<protein>
    <submittedName>
        <fullName evidence="3">SMP-30/gluconolactonase/LRE family protein</fullName>
    </submittedName>
</protein>